<protein>
    <submittedName>
        <fullName evidence="2">Uncharacterized protein</fullName>
    </submittedName>
</protein>
<keyword evidence="1" id="KW-0812">Transmembrane</keyword>
<evidence type="ECO:0000313" key="2">
    <source>
        <dbReference type="EMBL" id="EYE97922.1"/>
    </source>
</evidence>
<reference evidence="3" key="1">
    <citation type="journal article" date="2014" name="Nat. Commun.">
        <title>Genomic adaptations of the halophilic Dead Sea filamentous fungus Eurotium rubrum.</title>
        <authorList>
            <person name="Kis-Papo T."/>
            <person name="Weig A.R."/>
            <person name="Riley R."/>
            <person name="Persoh D."/>
            <person name="Salamov A."/>
            <person name="Sun H."/>
            <person name="Lipzen A."/>
            <person name="Wasser S.P."/>
            <person name="Rambold G."/>
            <person name="Grigoriev I.V."/>
            <person name="Nevo E."/>
        </authorList>
    </citation>
    <scope>NUCLEOTIDE SEQUENCE [LARGE SCALE GENOMIC DNA]</scope>
    <source>
        <strain evidence="3">CBS 135680</strain>
    </source>
</reference>
<sequence length="104" mass="12648">MLLELSQLAFTVCKEDFFFFFFNFSVCNTLDICLVTFFFSLVFWVPEFNIIASLFVSFRLHRVYCGISAFVFRFSFFSSFILYLFCISLPFRFPFFNFYFFFFS</sequence>
<dbReference type="RefSeq" id="XP_040641610.1">
    <property type="nucleotide sequence ID" value="XM_040778132.1"/>
</dbReference>
<name>A0A017SLU5_ASPRC</name>
<proteinExistence type="predicted"/>
<feature type="transmembrane region" description="Helical" evidence="1">
    <location>
        <begin position="80"/>
        <end position="102"/>
    </location>
</feature>
<keyword evidence="1" id="KW-0472">Membrane</keyword>
<gene>
    <name evidence="2" type="ORF">EURHEDRAFT_263036</name>
</gene>
<organism evidence="2 3">
    <name type="scientific">Aspergillus ruber (strain CBS 135680)</name>
    <dbReference type="NCBI Taxonomy" id="1388766"/>
    <lineage>
        <taxon>Eukaryota</taxon>
        <taxon>Fungi</taxon>
        <taxon>Dikarya</taxon>
        <taxon>Ascomycota</taxon>
        <taxon>Pezizomycotina</taxon>
        <taxon>Eurotiomycetes</taxon>
        <taxon>Eurotiomycetidae</taxon>
        <taxon>Eurotiales</taxon>
        <taxon>Aspergillaceae</taxon>
        <taxon>Aspergillus</taxon>
        <taxon>Aspergillus subgen. Aspergillus</taxon>
    </lineage>
</organism>
<evidence type="ECO:0000313" key="3">
    <source>
        <dbReference type="Proteomes" id="UP000019804"/>
    </source>
</evidence>
<dbReference type="Proteomes" id="UP000019804">
    <property type="component" value="Unassembled WGS sequence"/>
</dbReference>
<dbReference type="AlphaFoldDB" id="A0A017SLU5"/>
<dbReference type="GeneID" id="63693256"/>
<dbReference type="EMBL" id="KK088414">
    <property type="protein sequence ID" value="EYE97922.1"/>
    <property type="molecule type" value="Genomic_DNA"/>
</dbReference>
<keyword evidence="3" id="KW-1185">Reference proteome</keyword>
<keyword evidence="1" id="KW-1133">Transmembrane helix</keyword>
<dbReference type="HOGENOM" id="CLU_2249553_0_0_1"/>
<evidence type="ECO:0000256" key="1">
    <source>
        <dbReference type="SAM" id="Phobius"/>
    </source>
</evidence>
<accession>A0A017SLU5</accession>